<dbReference type="Proteomes" id="UP000013961">
    <property type="component" value="Plasmid 1"/>
</dbReference>
<name>A0AB33AIL8_9MYCO</name>
<geneLocation type="plasmid" evidence="1 2">
    <name>1</name>
</geneLocation>
<proteinExistence type="predicted"/>
<accession>A0AB33AIL8</accession>
<keyword evidence="1" id="KW-0614">Plasmid</keyword>
<organism evidence="1 2">
    <name type="scientific">Mycobacteroides abscessus subsp. bolletii 50594</name>
    <dbReference type="NCBI Taxonomy" id="1303024"/>
    <lineage>
        <taxon>Bacteria</taxon>
        <taxon>Bacillati</taxon>
        <taxon>Actinomycetota</taxon>
        <taxon>Actinomycetes</taxon>
        <taxon>Mycobacteriales</taxon>
        <taxon>Mycobacteriaceae</taxon>
        <taxon>Mycobacteroides</taxon>
        <taxon>Mycobacteroides abscessus</taxon>
    </lineage>
</organism>
<gene>
    <name evidence="1" type="ORF">MASS_1p0027</name>
</gene>
<evidence type="ECO:0000313" key="1">
    <source>
        <dbReference type="EMBL" id="AGM31587.1"/>
    </source>
</evidence>
<dbReference type="EMBL" id="CP004375">
    <property type="protein sequence ID" value="AGM31587.1"/>
    <property type="molecule type" value="Genomic_DNA"/>
</dbReference>
<dbReference type="AlphaFoldDB" id="A0AB33AIL8"/>
<sequence>MSGAQRGPTMPDGYWVISVNRATGVATTSELITDKDTAYQLSLDTETAEIATTVVAHKEAAPSRREETQ</sequence>
<evidence type="ECO:0000313" key="2">
    <source>
        <dbReference type="Proteomes" id="UP000013961"/>
    </source>
</evidence>
<protein>
    <submittedName>
        <fullName evidence="1">Uncharacterized protein</fullName>
    </submittedName>
</protein>
<dbReference type="KEGG" id="mabb:MASS_1p0027"/>
<reference evidence="1 2" key="1">
    <citation type="journal article" date="2013" name="Genome Announc.">
        <title>Complete Genome Sequence of Mycobacterium massiliense Clinical Strain Asan 50594, Belonging to the Type II Genotype.</title>
        <authorList>
            <person name="Kim B.J."/>
            <person name="Kim B.R."/>
            <person name="Hong S.H."/>
            <person name="Seok S.H."/>
            <person name="Kook Y.H."/>
            <person name="Kim B.J."/>
        </authorList>
    </citation>
    <scope>NUCLEOTIDE SEQUENCE [LARGE SCALE GENOMIC DNA]</scope>
    <source>
        <strain evidence="1 2">50594</strain>
    </source>
</reference>